<organism evidence="1 2">
    <name type="scientific">Lindgomyces ingoldianus</name>
    <dbReference type="NCBI Taxonomy" id="673940"/>
    <lineage>
        <taxon>Eukaryota</taxon>
        <taxon>Fungi</taxon>
        <taxon>Dikarya</taxon>
        <taxon>Ascomycota</taxon>
        <taxon>Pezizomycotina</taxon>
        <taxon>Dothideomycetes</taxon>
        <taxon>Pleosporomycetidae</taxon>
        <taxon>Pleosporales</taxon>
        <taxon>Lindgomycetaceae</taxon>
        <taxon>Lindgomyces</taxon>
    </lineage>
</organism>
<dbReference type="Proteomes" id="UP000799755">
    <property type="component" value="Unassembled WGS sequence"/>
</dbReference>
<keyword evidence="2" id="KW-1185">Reference proteome</keyword>
<protein>
    <submittedName>
        <fullName evidence="1">Uncharacterized protein</fullName>
    </submittedName>
</protein>
<name>A0ACB6QPT7_9PLEO</name>
<accession>A0ACB6QPT7</accession>
<evidence type="ECO:0000313" key="2">
    <source>
        <dbReference type="Proteomes" id="UP000799755"/>
    </source>
</evidence>
<reference evidence="1" key="1">
    <citation type="journal article" date="2020" name="Stud. Mycol.">
        <title>101 Dothideomycetes genomes: a test case for predicting lifestyles and emergence of pathogens.</title>
        <authorList>
            <person name="Haridas S."/>
            <person name="Albert R."/>
            <person name="Binder M."/>
            <person name="Bloem J."/>
            <person name="Labutti K."/>
            <person name="Salamov A."/>
            <person name="Andreopoulos B."/>
            <person name="Baker S."/>
            <person name="Barry K."/>
            <person name="Bills G."/>
            <person name="Bluhm B."/>
            <person name="Cannon C."/>
            <person name="Castanera R."/>
            <person name="Culley D."/>
            <person name="Daum C."/>
            <person name="Ezra D."/>
            <person name="Gonzalez J."/>
            <person name="Henrissat B."/>
            <person name="Kuo A."/>
            <person name="Liang C."/>
            <person name="Lipzen A."/>
            <person name="Lutzoni F."/>
            <person name="Magnuson J."/>
            <person name="Mondo S."/>
            <person name="Nolan M."/>
            <person name="Ohm R."/>
            <person name="Pangilinan J."/>
            <person name="Park H.-J."/>
            <person name="Ramirez L."/>
            <person name="Alfaro M."/>
            <person name="Sun H."/>
            <person name="Tritt A."/>
            <person name="Yoshinaga Y."/>
            <person name="Zwiers L.-H."/>
            <person name="Turgeon B."/>
            <person name="Goodwin S."/>
            <person name="Spatafora J."/>
            <person name="Crous P."/>
            <person name="Grigoriev I."/>
        </authorList>
    </citation>
    <scope>NUCLEOTIDE SEQUENCE</scope>
    <source>
        <strain evidence="1">ATCC 200398</strain>
    </source>
</reference>
<gene>
    <name evidence="1" type="ORF">BDR25DRAFT_357592</name>
</gene>
<sequence length="357" mass="39465">MYSHVLSFAPNPEHNAANDGAGAPPKMVGAVWRKFSRVARAFGYIGRNLADKRDFSVYDRAATSPTSRIPDLVDQPEILAWIRDKLRWPFATLTVSAIPRRKRSSSQCMPALEPCSKRHTDILQKSRAQEDPKLNVLRLVHGWLCDETNGNASVGNGNGTAGGPQARNGSILISSRSKHVVSRLNFNKKKKVLFMVSTAKPLACGMKSCISCGRMEQLLPTGKGAEVMERRETLSYLAPFYRGTSGDFLALHLSINAIFLKTFPSSRKRPIKPYTAVLLGIHLIAATVYCKYHRWFKTSALVSCQIMLSGSGFENRDLVHVADEMRPAVIYYVAKQANGFLGRKDIHGGSVGAEDER</sequence>
<evidence type="ECO:0000313" key="1">
    <source>
        <dbReference type="EMBL" id="KAF2468297.1"/>
    </source>
</evidence>
<comment type="caution">
    <text evidence="1">The sequence shown here is derived from an EMBL/GenBank/DDBJ whole genome shotgun (WGS) entry which is preliminary data.</text>
</comment>
<dbReference type="EMBL" id="MU003516">
    <property type="protein sequence ID" value="KAF2468297.1"/>
    <property type="molecule type" value="Genomic_DNA"/>
</dbReference>
<proteinExistence type="predicted"/>